<evidence type="ECO:0000313" key="2">
    <source>
        <dbReference type="EMBL" id="SDK09026.1"/>
    </source>
</evidence>
<dbReference type="OrthoDB" id="1651016at2"/>
<protein>
    <submittedName>
        <fullName evidence="2">Conserved hypothetical integral membrane protein</fullName>
    </submittedName>
</protein>
<sequence>MTLTTLQSLIALVSHIFFILTAFWSLQAIRTDTLIRKYHIPQARTLYILAAIAIGYTVSQFFLEFILLIQQLFFFL</sequence>
<keyword evidence="1" id="KW-1133">Transmembrane helix</keyword>
<gene>
    <name evidence="2" type="ORF">SAMN04488098_101217</name>
</gene>
<feature type="transmembrane region" description="Helical" evidence="1">
    <location>
        <begin position="46"/>
        <end position="69"/>
    </location>
</feature>
<organism evidence="2 3">
    <name type="scientific">Alkalibacterium thalassium</name>
    <dbReference type="NCBI Taxonomy" id="426701"/>
    <lineage>
        <taxon>Bacteria</taxon>
        <taxon>Bacillati</taxon>
        <taxon>Bacillota</taxon>
        <taxon>Bacilli</taxon>
        <taxon>Lactobacillales</taxon>
        <taxon>Carnobacteriaceae</taxon>
        <taxon>Alkalibacterium</taxon>
    </lineage>
</organism>
<dbReference type="RefSeq" id="WP_091265997.1">
    <property type="nucleotide sequence ID" value="NZ_FNFK01000012.1"/>
</dbReference>
<keyword evidence="3" id="KW-1185">Reference proteome</keyword>
<dbReference type="Proteomes" id="UP000199433">
    <property type="component" value="Unassembled WGS sequence"/>
</dbReference>
<dbReference type="EMBL" id="FNFK01000012">
    <property type="protein sequence ID" value="SDK09026.1"/>
    <property type="molecule type" value="Genomic_DNA"/>
</dbReference>
<dbReference type="Pfam" id="PF06612">
    <property type="entry name" value="DUF1146"/>
    <property type="match status" value="1"/>
</dbReference>
<evidence type="ECO:0000313" key="3">
    <source>
        <dbReference type="Proteomes" id="UP000199433"/>
    </source>
</evidence>
<dbReference type="NCBIfam" id="TIGR02327">
    <property type="entry name" value="int_mem_ywzB"/>
    <property type="match status" value="1"/>
</dbReference>
<keyword evidence="1" id="KW-0472">Membrane</keyword>
<reference evidence="3" key="1">
    <citation type="submission" date="2016-10" db="EMBL/GenBank/DDBJ databases">
        <authorList>
            <person name="Varghese N."/>
            <person name="Submissions S."/>
        </authorList>
    </citation>
    <scope>NUCLEOTIDE SEQUENCE [LARGE SCALE GENOMIC DNA]</scope>
    <source>
        <strain evidence="3">DSM 19181</strain>
    </source>
</reference>
<name>A0A1G8Z1V0_9LACT</name>
<proteinExistence type="predicted"/>
<dbReference type="STRING" id="426701.SAMN04488098_101217"/>
<keyword evidence="1" id="KW-0812">Transmembrane</keyword>
<feature type="transmembrane region" description="Helical" evidence="1">
    <location>
        <begin position="6"/>
        <end position="26"/>
    </location>
</feature>
<accession>A0A1G8Z1V0</accession>
<evidence type="ECO:0000256" key="1">
    <source>
        <dbReference type="SAM" id="Phobius"/>
    </source>
</evidence>
<dbReference type="InterPro" id="IPR009526">
    <property type="entry name" value="DUF1146"/>
</dbReference>
<dbReference type="AlphaFoldDB" id="A0A1G8Z1V0"/>